<protein>
    <submittedName>
        <fullName evidence="7">ABC-2 type transport system ATP-binding protein</fullName>
    </submittedName>
    <submittedName>
        <fullName evidence="6">Bacitracin ABC transporter ATP-binding protein</fullName>
    </submittedName>
</protein>
<organism evidence="7 8">
    <name type="scientific">Clostridium cadaveris</name>
    <dbReference type="NCBI Taxonomy" id="1529"/>
    <lineage>
        <taxon>Bacteria</taxon>
        <taxon>Bacillati</taxon>
        <taxon>Bacillota</taxon>
        <taxon>Clostridia</taxon>
        <taxon>Eubacteriales</taxon>
        <taxon>Clostridiaceae</taxon>
        <taxon>Clostridium</taxon>
    </lineage>
</organism>
<dbReference type="PROSITE" id="PS00211">
    <property type="entry name" value="ABC_TRANSPORTER_1"/>
    <property type="match status" value="1"/>
</dbReference>
<dbReference type="Proteomes" id="UP000182135">
    <property type="component" value="Unassembled WGS sequence"/>
</dbReference>
<evidence type="ECO:0000313" key="9">
    <source>
        <dbReference type="Proteomes" id="UP000246114"/>
    </source>
</evidence>
<evidence type="ECO:0000313" key="6">
    <source>
        <dbReference type="EMBL" id="PWL53862.1"/>
    </source>
</evidence>
<evidence type="ECO:0000256" key="2">
    <source>
        <dbReference type="ARBA" id="ARBA00022448"/>
    </source>
</evidence>
<keyword evidence="4 7" id="KW-0067">ATP-binding</keyword>
<dbReference type="EMBL" id="FOOE01000014">
    <property type="protein sequence ID" value="SFF90095.1"/>
    <property type="molecule type" value="Genomic_DNA"/>
</dbReference>
<dbReference type="InterPro" id="IPR003439">
    <property type="entry name" value="ABC_transporter-like_ATP-bd"/>
</dbReference>
<dbReference type="InterPro" id="IPR003593">
    <property type="entry name" value="AAA+_ATPase"/>
</dbReference>
<dbReference type="InterPro" id="IPR027417">
    <property type="entry name" value="P-loop_NTPase"/>
</dbReference>
<reference evidence="7 8" key="1">
    <citation type="submission" date="2016-10" db="EMBL/GenBank/DDBJ databases">
        <authorList>
            <person name="de Groot N.N."/>
        </authorList>
    </citation>
    <scope>NUCLEOTIDE SEQUENCE [LARGE SCALE GENOMIC DNA]</scope>
    <source>
        <strain evidence="7 8">NLAE-zl-G419</strain>
    </source>
</reference>
<dbReference type="RefSeq" id="WP_074845774.1">
    <property type="nucleotide sequence ID" value="NZ_BAAACD010000025.1"/>
</dbReference>
<reference evidence="6 9" key="2">
    <citation type="submission" date="2018-03" db="EMBL/GenBank/DDBJ databases">
        <title>The uncultured portion of the human microbiome is neutrally assembled.</title>
        <authorList>
            <person name="Jeraldo P."/>
            <person name="Boardman L."/>
            <person name="White B.A."/>
            <person name="Nelson H."/>
            <person name="Goldenfeld N."/>
            <person name="Chia N."/>
        </authorList>
    </citation>
    <scope>NUCLEOTIDE SEQUENCE [LARGE SCALE GENOMIC DNA]</scope>
    <source>
        <strain evidence="6">CIM:MAG 903</strain>
    </source>
</reference>
<name>A0A1I2MF25_9CLOT</name>
<feature type="domain" description="ABC transporter" evidence="5">
    <location>
        <begin position="6"/>
        <end position="234"/>
    </location>
</feature>
<dbReference type="Proteomes" id="UP000246114">
    <property type="component" value="Unassembled WGS sequence"/>
</dbReference>
<dbReference type="PANTHER" id="PTHR43335">
    <property type="entry name" value="ABC TRANSPORTER, ATP-BINDING PROTEIN"/>
    <property type="match status" value="1"/>
</dbReference>
<evidence type="ECO:0000256" key="1">
    <source>
        <dbReference type="ARBA" id="ARBA00005417"/>
    </source>
</evidence>
<dbReference type="SMART" id="SM00382">
    <property type="entry name" value="AAA"/>
    <property type="match status" value="1"/>
</dbReference>
<accession>A0A1I2MF25</accession>
<evidence type="ECO:0000313" key="7">
    <source>
        <dbReference type="EMBL" id="SFF90095.1"/>
    </source>
</evidence>
<evidence type="ECO:0000256" key="4">
    <source>
        <dbReference type="ARBA" id="ARBA00022840"/>
    </source>
</evidence>
<gene>
    <name evidence="6" type="ORF">DBY38_05565</name>
    <name evidence="7" type="ORF">SAMN04487885_11475</name>
</gene>
<dbReference type="SUPFAM" id="SSF52540">
    <property type="entry name" value="P-loop containing nucleoside triphosphate hydrolases"/>
    <property type="match status" value="1"/>
</dbReference>
<dbReference type="PANTHER" id="PTHR43335:SF8">
    <property type="entry name" value="ABC TRANSPORTER, ATP-BINDING PROTEIN"/>
    <property type="match status" value="1"/>
</dbReference>
<comment type="similarity">
    <text evidence="1">Belongs to the ABC transporter superfamily.</text>
</comment>
<dbReference type="GO" id="GO:0016887">
    <property type="term" value="F:ATP hydrolysis activity"/>
    <property type="evidence" value="ECO:0007669"/>
    <property type="project" value="InterPro"/>
</dbReference>
<dbReference type="Pfam" id="PF00005">
    <property type="entry name" value="ABC_tran"/>
    <property type="match status" value="1"/>
</dbReference>
<evidence type="ECO:0000256" key="3">
    <source>
        <dbReference type="ARBA" id="ARBA00022741"/>
    </source>
</evidence>
<sequence>MIENILATRNISKKYGNKLAVTDVSMTVKKGDIYGLVGKNGAGKTTLIRMALSLTSPTSGDFELFDANNEPDRIRMHTRVGCIVETPAFYPYLTAKENLEYYRIQRGIVDKNCVDEALKLVGLIDTGKKKFKGFSLGMKQRLGLALAIMGSPDFLILDEPINGLDPMGIKEIRDLLLMLNRIRNTTILISSHILGELSQLATCYGFINNGKLVQEISAQELDERCKHCLSIKVDDAESAAAILEEKLKCKDYEVLNNNLIKVYAYLDEPHVVNKALLNAGVMVSSLERVGSSLEEYFLELVGGEKND</sequence>
<dbReference type="InterPro" id="IPR017871">
    <property type="entry name" value="ABC_transporter-like_CS"/>
</dbReference>
<dbReference type="PROSITE" id="PS50893">
    <property type="entry name" value="ABC_TRANSPORTER_2"/>
    <property type="match status" value="1"/>
</dbReference>
<dbReference type="GO" id="GO:0005524">
    <property type="term" value="F:ATP binding"/>
    <property type="evidence" value="ECO:0007669"/>
    <property type="project" value="UniProtKB-KW"/>
</dbReference>
<dbReference type="OrthoDB" id="9809205at2"/>
<dbReference type="eggNOG" id="COG1131">
    <property type="taxonomic scope" value="Bacteria"/>
</dbReference>
<dbReference type="STRING" id="1529.SAMN04487885_11475"/>
<dbReference type="AlphaFoldDB" id="A0A1I2MF25"/>
<evidence type="ECO:0000259" key="5">
    <source>
        <dbReference type="PROSITE" id="PS50893"/>
    </source>
</evidence>
<keyword evidence="2" id="KW-0813">Transport</keyword>
<evidence type="ECO:0000313" key="8">
    <source>
        <dbReference type="Proteomes" id="UP000182135"/>
    </source>
</evidence>
<keyword evidence="3" id="KW-0547">Nucleotide-binding</keyword>
<dbReference type="EMBL" id="QAMZ01000029">
    <property type="protein sequence ID" value="PWL53862.1"/>
    <property type="molecule type" value="Genomic_DNA"/>
</dbReference>
<dbReference type="Gene3D" id="3.40.50.300">
    <property type="entry name" value="P-loop containing nucleotide triphosphate hydrolases"/>
    <property type="match status" value="1"/>
</dbReference>
<keyword evidence="8" id="KW-1185">Reference proteome</keyword>
<proteinExistence type="inferred from homology"/>